<evidence type="ECO:0000256" key="1">
    <source>
        <dbReference type="ARBA" id="ARBA00022737"/>
    </source>
</evidence>
<organism evidence="3 4">
    <name type="scientific">Ricinus communis</name>
    <name type="common">Castor bean</name>
    <dbReference type="NCBI Taxonomy" id="3988"/>
    <lineage>
        <taxon>Eukaryota</taxon>
        <taxon>Viridiplantae</taxon>
        <taxon>Streptophyta</taxon>
        <taxon>Embryophyta</taxon>
        <taxon>Tracheophyta</taxon>
        <taxon>Spermatophyta</taxon>
        <taxon>Magnoliopsida</taxon>
        <taxon>eudicotyledons</taxon>
        <taxon>Gunneridae</taxon>
        <taxon>Pentapetalae</taxon>
        <taxon>rosids</taxon>
        <taxon>fabids</taxon>
        <taxon>Malpighiales</taxon>
        <taxon>Euphorbiaceae</taxon>
        <taxon>Acalyphoideae</taxon>
        <taxon>Acalypheae</taxon>
        <taxon>Ricinus</taxon>
    </lineage>
</organism>
<dbReference type="InterPro" id="IPR011990">
    <property type="entry name" value="TPR-like_helical_dom_sf"/>
</dbReference>
<dbReference type="NCBIfam" id="TIGR00756">
    <property type="entry name" value="PPR"/>
    <property type="match status" value="3"/>
</dbReference>
<dbReference type="PANTHER" id="PTHR47926:SF379">
    <property type="entry name" value="TETRATRICOPEPTIDE-LIKE HELICAL DOMAIN SUPERFAMILY"/>
    <property type="match status" value="1"/>
</dbReference>
<dbReference type="PROSITE" id="PS51375">
    <property type="entry name" value="PPR"/>
    <property type="match status" value="2"/>
</dbReference>
<dbReference type="FunFam" id="1.25.40.10:FF:000348">
    <property type="entry name" value="Pentatricopeptide repeat-containing protein chloroplastic"/>
    <property type="match status" value="1"/>
</dbReference>
<dbReference type="AlphaFoldDB" id="B9S2C6"/>
<dbReference type="EMBL" id="EQ973849">
    <property type="protein sequence ID" value="EEF42200.1"/>
    <property type="molecule type" value="Genomic_DNA"/>
</dbReference>
<keyword evidence="1" id="KW-0677">Repeat</keyword>
<proteinExistence type="predicted"/>
<dbReference type="Pfam" id="PF13041">
    <property type="entry name" value="PPR_2"/>
    <property type="match status" value="1"/>
</dbReference>
<dbReference type="InterPro" id="IPR002885">
    <property type="entry name" value="PPR_rpt"/>
</dbReference>
<dbReference type="GO" id="GO:0003723">
    <property type="term" value="F:RNA binding"/>
    <property type="evidence" value="ECO:0007669"/>
    <property type="project" value="InterPro"/>
</dbReference>
<feature type="repeat" description="PPR" evidence="2">
    <location>
        <begin position="180"/>
        <end position="214"/>
    </location>
</feature>
<accession>B9S2C6</accession>
<dbReference type="PANTHER" id="PTHR47926">
    <property type="entry name" value="PENTATRICOPEPTIDE REPEAT-CONTAINING PROTEIN"/>
    <property type="match status" value="1"/>
</dbReference>
<protein>
    <submittedName>
        <fullName evidence="3">Pentatricopeptide repeat-containing protein, putative</fullName>
    </submittedName>
</protein>
<evidence type="ECO:0000256" key="2">
    <source>
        <dbReference type="PROSITE-ProRule" id="PRU00708"/>
    </source>
</evidence>
<dbReference type="InterPro" id="IPR046960">
    <property type="entry name" value="PPR_At4g14850-like_plant"/>
</dbReference>
<sequence length="327" mass="36318">MPVLSHKRPIKAQSSSRYKLRASIVLKNPKNVDYSNQILDQCNDPTVFALNSMIRAHSKGSKPQKSFYFFNRIIHSHNGISPDNYTFNFLIRACAQLLAKEIGLAVHGCVIKYGFGLDPHVQSGLIFMYAELGCLGFCRQVFDLIPQPDLVCQTAMVSACSKCGDVGFARELFDSMPHRDHIAWSAMIAGYAQCGQSREALALFHLMQLEDVKVSEVSMVSVLSASSQLGALDNGRWAHAYIERNKIPVTVTLGTALVDMYAKCGDMNKAMEVFWAMKEKNVYTWSSAIYGLAMNGAGHKCLELFSLMKKDGVLPNELRMDASILMP</sequence>
<dbReference type="Proteomes" id="UP000008311">
    <property type="component" value="Unassembled WGS sequence"/>
</dbReference>
<dbReference type="Pfam" id="PF01535">
    <property type="entry name" value="PPR"/>
    <property type="match status" value="4"/>
</dbReference>
<reference evidence="4" key="1">
    <citation type="journal article" date="2010" name="Nat. Biotechnol.">
        <title>Draft genome sequence of the oilseed species Ricinus communis.</title>
        <authorList>
            <person name="Chan A.P."/>
            <person name="Crabtree J."/>
            <person name="Zhao Q."/>
            <person name="Lorenzi H."/>
            <person name="Orvis J."/>
            <person name="Puiu D."/>
            <person name="Melake-Berhan A."/>
            <person name="Jones K.M."/>
            <person name="Redman J."/>
            <person name="Chen G."/>
            <person name="Cahoon E.B."/>
            <person name="Gedil M."/>
            <person name="Stanke M."/>
            <person name="Haas B.J."/>
            <person name="Wortman J.R."/>
            <person name="Fraser-Liggett C.M."/>
            <person name="Ravel J."/>
            <person name="Rabinowicz P.D."/>
        </authorList>
    </citation>
    <scope>NUCLEOTIDE SEQUENCE [LARGE SCALE GENOMIC DNA]</scope>
    <source>
        <strain evidence="4">cv. Hale</strain>
    </source>
</reference>
<dbReference type="Gene3D" id="1.25.40.10">
    <property type="entry name" value="Tetratricopeptide repeat domain"/>
    <property type="match status" value="3"/>
</dbReference>
<evidence type="ECO:0000313" key="3">
    <source>
        <dbReference type="EMBL" id="EEF42200.1"/>
    </source>
</evidence>
<name>B9S2C6_RICCO</name>
<gene>
    <name evidence="3" type="ORF">RCOM_0698390</name>
</gene>
<dbReference type="GO" id="GO:0009451">
    <property type="term" value="P:RNA modification"/>
    <property type="evidence" value="ECO:0000318"/>
    <property type="project" value="GO_Central"/>
</dbReference>
<keyword evidence="4" id="KW-1185">Reference proteome</keyword>
<dbReference type="eggNOG" id="KOG4197">
    <property type="taxonomic scope" value="Eukaryota"/>
</dbReference>
<evidence type="ECO:0000313" key="4">
    <source>
        <dbReference type="Proteomes" id="UP000008311"/>
    </source>
</evidence>
<dbReference type="STRING" id="3988.B9S2C6"/>
<dbReference type="InParanoid" id="B9S2C6"/>
<feature type="repeat" description="PPR" evidence="2">
    <location>
        <begin position="281"/>
        <end position="315"/>
    </location>
</feature>